<reference evidence="2" key="1">
    <citation type="journal article" date="2009" name="J. Bacteriol.">
        <title>Complete genome sequence of Erythrobacter litoralis HTCC2594.</title>
        <authorList>
            <person name="Oh H.M."/>
            <person name="Giovannoni S.J."/>
            <person name="Ferriera S."/>
            <person name="Johnson J."/>
            <person name="Cho J.C."/>
        </authorList>
    </citation>
    <scope>NUCLEOTIDE SEQUENCE [LARGE SCALE GENOMIC DNA]</scope>
    <source>
        <strain evidence="2">HTCC2594</strain>
    </source>
</reference>
<name>Q2NCQ3_ERYLH</name>
<dbReference type="EMBL" id="CP000157">
    <property type="protein sequence ID" value="ABC62538.1"/>
    <property type="molecule type" value="Genomic_DNA"/>
</dbReference>
<proteinExistence type="predicted"/>
<sequence>MLLFAYNLKISREAIWQKICVGTYICISPLFSKGFIASVD</sequence>
<dbReference type="HOGENOM" id="CLU_3289389_0_0_5"/>
<accession>Q2NCQ3</accession>
<organism evidence="1 2">
    <name type="scientific">Erythrobacter litoralis (strain HTCC2594)</name>
    <dbReference type="NCBI Taxonomy" id="314225"/>
    <lineage>
        <taxon>Bacteria</taxon>
        <taxon>Pseudomonadati</taxon>
        <taxon>Pseudomonadota</taxon>
        <taxon>Alphaproteobacteria</taxon>
        <taxon>Sphingomonadales</taxon>
        <taxon>Erythrobacteraceae</taxon>
        <taxon>Erythrobacter/Porphyrobacter group</taxon>
        <taxon>Erythrobacter</taxon>
    </lineage>
</organism>
<protein>
    <submittedName>
        <fullName evidence="1">Uncharacterized protein</fullName>
    </submittedName>
</protein>
<dbReference type="KEGG" id="eli:ELI_02230"/>
<gene>
    <name evidence="1" type="ordered locus">ELI_02230</name>
</gene>
<dbReference type="AlphaFoldDB" id="Q2NCQ3"/>
<evidence type="ECO:0000313" key="1">
    <source>
        <dbReference type="EMBL" id="ABC62538.1"/>
    </source>
</evidence>
<keyword evidence="2" id="KW-1185">Reference proteome</keyword>
<evidence type="ECO:0000313" key="2">
    <source>
        <dbReference type="Proteomes" id="UP000008808"/>
    </source>
</evidence>
<dbReference type="Proteomes" id="UP000008808">
    <property type="component" value="Chromosome"/>
</dbReference>